<feature type="transmembrane region" description="Helical" evidence="1">
    <location>
        <begin position="195"/>
        <end position="214"/>
    </location>
</feature>
<accession>A0A9P1N902</accession>
<proteinExistence type="predicted"/>
<sequence length="322" mass="37949">MFDWLVTAQLVAFAGFVSTVIFDTVLIVLTLFIKRTLGYYKYLIITFALLGMCFSAIDYYLHPILHSHNDGFIFFSSENNFNRNVRDILIALYPAFYSSTVSMLTIQYIYRYWAIFHVHRLRYFKNWRLVFWLVYVVIISMEHTFAMTYFAKFDNYSISYMSNTIMDFYNKNILDLSGIAVVVYDVNGNFRWKNVFYVINASLSTFSQYCIMIYTGTVMNKKMDNVIHVFSPQLQRVNRQIFKTLVVQMVFPTILLFVPVFITYLVPFFRLKIDIPSGIFTCSLGIYPAIDSLFLFLFVSEYKNVFKKFGKKPKQRIFSNVG</sequence>
<dbReference type="Proteomes" id="UP001152747">
    <property type="component" value="Unassembled WGS sequence"/>
</dbReference>
<dbReference type="PANTHER" id="PTHR46000">
    <property type="entry name" value="SEVEN TM RECEPTOR-RELATED"/>
    <property type="match status" value="1"/>
</dbReference>
<keyword evidence="3" id="KW-1185">Reference proteome</keyword>
<feature type="transmembrane region" description="Helical" evidence="1">
    <location>
        <begin position="130"/>
        <end position="151"/>
    </location>
</feature>
<evidence type="ECO:0000313" key="2">
    <source>
        <dbReference type="EMBL" id="CAI5452247.1"/>
    </source>
</evidence>
<evidence type="ECO:0008006" key="4">
    <source>
        <dbReference type="Google" id="ProtNLM"/>
    </source>
</evidence>
<feature type="transmembrane region" description="Helical" evidence="1">
    <location>
        <begin position="278"/>
        <end position="299"/>
    </location>
</feature>
<gene>
    <name evidence="2" type="ORF">CAMP_LOCUS14884</name>
</gene>
<feature type="transmembrane region" description="Helical" evidence="1">
    <location>
        <begin position="39"/>
        <end position="61"/>
    </location>
</feature>
<keyword evidence="1" id="KW-1133">Transmembrane helix</keyword>
<dbReference type="PANTHER" id="PTHR46000:SF11">
    <property type="entry name" value="SEVEN TM RECEPTOR"/>
    <property type="match status" value="1"/>
</dbReference>
<organism evidence="2 3">
    <name type="scientific">Caenorhabditis angaria</name>
    <dbReference type="NCBI Taxonomy" id="860376"/>
    <lineage>
        <taxon>Eukaryota</taxon>
        <taxon>Metazoa</taxon>
        <taxon>Ecdysozoa</taxon>
        <taxon>Nematoda</taxon>
        <taxon>Chromadorea</taxon>
        <taxon>Rhabditida</taxon>
        <taxon>Rhabditina</taxon>
        <taxon>Rhabditomorpha</taxon>
        <taxon>Rhabditoidea</taxon>
        <taxon>Rhabditidae</taxon>
        <taxon>Peloderinae</taxon>
        <taxon>Caenorhabditis</taxon>
    </lineage>
</organism>
<dbReference type="EMBL" id="CANHGI010000005">
    <property type="protein sequence ID" value="CAI5452247.1"/>
    <property type="molecule type" value="Genomic_DNA"/>
</dbReference>
<feature type="transmembrane region" description="Helical" evidence="1">
    <location>
        <begin position="245"/>
        <end position="266"/>
    </location>
</feature>
<keyword evidence="1" id="KW-0472">Membrane</keyword>
<evidence type="ECO:0000256" key="1">
    <source>
        <dbReference type="SAM" id="Phobius"/>
    </source>
</evidence>
<feature type="transmembrane region" description="Helical" evidence="1">
    <location>
        <begin position="6"/>
        <end position="32"/>
    </location>
</feature>
<name>A0A9P1N902_9PELO</name>
<reference evidence="2" key="1">
    <citation type="submission" date="2022-11" db="EMBL/GenBank/DDBJ databases">
        <authorList>
            <person name="Kikuchi T."/>
        </authorList>
    </citation>
    <scope>NUCLEOTIDE SEQUENCE</scope>
    <source>
        <strain evidence="2">PS1010</strain>
    </source>
</reference>
<keyword evidence="1" id="KW-0812">Transmembrane</keyword>
<evidence type="ECO:0000313" key="3">
    <source>
        <dbReference type="Proteomes" id="UP001152747"/>
    </source>
</evidence>
<dbReference type="SUPFAM" id="SSF81321">
    <property type="entry name" value="Family A G protein-coupled receptor-like"/>
    <property type="match status" value="1"/>
</dbReference>
<dbReference type="Pfam" id="PF10326">
    <property type="entry name" value="7TM_GPCR_Str"/>
    <property type="match status" value="1"/>
</dbReference>
<protein>
    <recommendedName>
        <fullName evidence="4">Seven TM Receptor</fullName>
    </recommendedName>
</protein>
<dbReference type="AlphaFoldDB" id="A0A9P1N902"/>
<comment type="caution">
    <text evidence="2">The sequence shown here is derived from an EMBL/GenBank/DDBJ whole genome shotgun (WGS) entry which is preliminary data.</text>
</comment>
<feature type="transmembrane region" description="Helical" evidence="1">
    <location>
        <begin position="88"/>
        <end position="110"/>
    </location>
</feature>
<dbReference type="InterPro" id="IPR019428">
    <property type="entry name" value="7TM_GPCR_serpentine_rcpt_Str"/>
</dbReference>
<dbReference type="OrthoDB" id="5831595at2759"/>